<protein>
    <recommendedName>
        <fullName evidence="3">PAAR domain-containing protein</fullName>
    </recommendedName>
</protein>
<dbReference type="RefSeq" id="WP_107152303.1">
    <property type="nucleotide sequence ID" value="NZ_PYUC01000009.1"/>
</dbReference>
<dbReference type="Proteomes" id="UP000240638">
    <property type="component" value="Unassembled WGS sequence"/>
</dbReference>
<comment type="caution">
    <text evidence="1">The sequence shown here is derived from an EMBL/GenBank/DDBJ whole genome shotgun (WGS) entry which is preliminary data.</text>
</comment>
<sequence length="182" mass="19470">MRVELSTVYMKTWCDACKKDGYISPRGPRHSGTAENGRQHALSGDVNACDCNPPPVFQVVRAMSETIGDGDIARMSPAIARFSADDSADDAWHWIGFSLRDEGNCEGMRCAAHFADGSVEMGAFDAQNTVSFARPNGSPCTNVEILEDSNATAGSATEALLSAIFNRESQSDSVPTDARGML</sequence>
<evidence type="ECO:0000313" key="2">
    <source>
        <dbReference type="Proteomes" id="UP000240638"/>
    </source>
</evidence>
<reference evidence="1 2" key="1">
    <citation type="submission" date="2018-03" db="EMBL/GenBank/DDBJ databases">
        <title>Whole genome analyses suggest that Burkholderia sensu lato contains two further novel genera in the rhizoxinica-symbiotica group Mycetohabitans gen. nov., and Trinickia gen. nov.: implications for the evolution of diazotrophy and nodulation in the Burkholderiaceae.</title>
        <authorList>
            <person name="Estrada De Los Santos P."/>
            <person name="Palmer M."/>
            <person name="Chavez-Ramirez B."/>
            <person name="Steenkamp E.T."/>
            <person name="Hirsch A.M."/>
            <person name="Manyaka P."/>
            <person name="Maluk M."/>
            <person name="Lafos M."/>
            <person name="Crook M."/>
            <person name="Gross E."/>
            <person name="Simon M.F."/>
            <person name="Bueno Dos Reis Junior F."/>
            <person name="Poole P.S."/>
            <person name="Venter S.N."/>
            <person name="James E.K."/>
        </authorList>
    </citation>
    <scope>NUCLEOTIDE SEQUENCE [LARGE SCALE GENOMIC DNA]</scope>
    <source>
        <strain evidence="1 2">JPY-366</strain>
    </source>
</reference>
<gene>
    <name evidence="1" type="ORF">C9I57_19730</name>
</gene>
<accession>A0A2T3XRV9</accession>
<evidence type="ECO:0008006" key="3">
    <source>
        <dbReference type="Google" id="ProtNLM"/>
    </source>
</evidence>
<dbReference type="EMBL" id="PYUC01000009">
    <property type="protein sequence ID" value="PTB19248.1"/>
    <property type="molecule type" value="Genomic_DNA"/>
</dbReference>
<dbReference type="AlphaFoldDB" id="A0A2T3XRV9"/>
<name>A0A2T3XRV9_9BURK</name>
<evidence type="ECO:0000313" key="1">
    <source>
        <dbReference type="EMBL" id="PTB19248.1"/>
    </source>
</evidence>
<proteinExistence type="predicted"/>
<organism evidence="1 2">
    <name type="scientific">Trinickia symbiotica</name>
    <dbReference type="NCBI Taxonomy" id="863227"/>
    <lineage>
        <taxon>Bacteria</taxon>
        <taxon>Pseudomonadati</taxon>
        <taxon>Pseudomonadota</taxon>
        <taxon>Betaproteobacteria</taxon>
        <taxon>Burkholderiales</taxon>
        <taxon>Burkholderiaceae</taxon>
        <taxon>Trinickia</taxon>
    </lineage>
</organism>